<keyword evidence="3" id="KW-1185">Reference proteome</keyword>
<evidence type="ECO:0000313" key="2">
    <source>
        <dbReference type="EMBL" id="MWV27954.1"/>
    </source>
</evidence>
<feature type="transmembrane region" description="Helical" evidence="1">
    <location>
        <begin position="12"/>
        <end position="36"/>
    </location>
</feature>
<keyword evidence="1" id="KW-1133">Transmembrane helix</keyword>
<dbReference type="AlphaFoldDB" id="A0A844XEC8"/>
<reference evidence="2 3" key="1">
    <citation type="submission" date="2019-12" db="EMBL/GenBank/DDBJ databases">
        <authorList>
            <person name="Lee S.D."/>
        </authorList>
    </citation>
    <scope>NUCLEOTIDE SEQUENCE [LARGE SCALE GENOMIC DNA]</scope>
    <source>
        <strain evidence="2 3">GH3-10</strain>
    </source>
</reference>
<gene>
    <name evidence="2" type="ORF">GRF63_08545</name>
</gene>
<name>A0A844XEC8_9SPHN</name>
<proteinExistence type="predicted"/>
<dbReference type="Proteomes" id="UP000461409">
    <property type="component" value="Unassembled WGS sequence"/>
</dbReference>
<evidence type="ECO:0000256" key="1">
    <source>
        <dbReference type="SAM" id="Phobius"/>
    </source>
</evidence>
<organism evidence="2 3">
    <name type="scientific">Aurantiacibacter rhizosphaerae</name>
    <dbReference type="NCBI Taxonomy" id="2691582"/>
    <lineage>
        <taxon>Bacteria</taxon>
        <taxon>Pseudomonadati</taxon>
        <taxon>Pseudomonadota</taxon>
        <taxon>Alphaproteobacteria</taxon>
        <taxon>Sphingomonadales</taxon>
        <taxon>Erythrobacteraceae</taxon>
        <taxon>Aurantiacibacter</taxon>
    </lineage>
</organism>
<reference evidence="2 3" key="2">
    <citation type="submission" date="2020-02" db="EMBL/GenBank/DDBJ databases">
        <title>Erythrobacter dongmakensis sp. nov., isolated from a tidal mudflat.</title>
        <authorList>
            <person name="Kim I.S."/>
        </authorList>
    </citation>
    <scope>NUCLEOTIDE SEQUENCE [LARGE SCALE GENOMIC DNA]</scope>
    <source>
        <strain evidence="2 3">GH3-10</strain>
    </source>
</reference>
<protein>
    <recommendedName>
        <fullName evidence="4">Pilus assembly protein</fullName>
    </recommendedName>
</protein>
<dbReference type="RefSeq" id="WP_160485607.1">
    <property type="nucleotide sequence ID" value="NZ_WUBR01000002.1"/>
</dbReference>
<evidence type="ECO:0000313" key="3">
    <source>
        <dbReference type="Proteomes" id="UP000461409"/>
    </source>
</evidence>
<accession>A0A844XEC8</accession>
<evidence type="ECO:0008006" key="4">
    <source>
        <dbReference type="Google" id="ProtNLM"/>
    </source>
</evidence>
<keyword evidence="1" id="KW-0812">Transmembrane</keyword>
<sequence length="230" mass="24801">MIARLAARLRRDTAGVAMTEFALVFPFLLSVGLMGLEVSNRVLVQMKVTQLANLIADNASRIGDQSMLENRKIYEADINDLFFGAHLQGGEAIDLFEHGRVILSSLEVVPGTADQQYIHWQRCVGMKNHTSSYGLTGDGKSANDFPGMGPAGEEVIAFEDDAVMFVEISYDYQAIIGEPFAFGSGTVNAVASFSVRADRDLSKVYQPTSGPADPVAACDAYQGISYTTAS</sequence>
<comment type="caution">
    <text evidence="2">The sequence shown here is derived from an EMBL/GenBank/DDBJ whole genome shotgun (WGS) entry which is preliminary data.</text>
</comment>
<dbReference type="EMBL" id="WUBR01000002">
    <property type="protein sequence ID" value="MWV27954.1"/>
    <property type="molecule type" value="Genomic_DNA"/>
</dbReference>
<keyword evidence="1" id="KW-0472">Membrane</keyword>